<organism evidence="3 4">
    <name type="scientific">Sodiomyces alkalinus (strain CBS 110278 / VKM F-3762 / F11)</name>
    <name type="common">Alkaliphilic filamentous fungus</name>
    <dbReference type="NCBI Taxonomy" id="1314773"/>
    <lineage>
        <taxon>Eukaryota</taxon>
        <taxon>Fungi</taxon>
        <taxon>Dikarya</taxon>
        <taxon>Ascomycota</taxon>
        <taxon>Pezizomycotina</taxon>
        <taxon>Sordariomycetes</taxon>
        <taxon>Hypocreomycetidae</taxon>
        <taxon>Glomerellales</taxon>
        <taxon>Plectosphaerellaceae</taxon>
        <taxon>Sodiomyces</taxon>
    </lineage>
</organism>
<feature type="transmembrane region" description="Helical" evidence="2">
    <location>
        <begin position="171"/>
        <end position="191"/>
    </location>
</feature>
<accession>A0A3N2Q2G8</accession>
<keyword evidence="2" id="KW-1133">Transmembrane helix</keyword>
<reference evidence="3 4" key="1">
    <citation type="journal article" date="2018" name="Mol. Ecol.">
        <title>The obligate alkalophilic soda-lake fungus Sodiomyces alkalinus has shifted to a protein diet.</title>
        <authorList>
            <person name="Grum-Grzhimaylo A.A."/>
            <person name="Falkoski D.L."/>
            <person name="van den Heuvel J."/>
            <person name="Valero-Jimenez C.A."/>
            <person name="Min B."/>
            <person name="Choi I.G."/>
            <person name="Lipzen A."/>
            <person name="Daum C.G."/>
            <person name="Aanen D.K."/>
            <person name="Tsang A."/>
            <person name="Henrissat B."/>
            <person name="Bilanenko E.N."/>
            <person name="de Vries R.P."/>
            <person name="van Kan J.A.L."/>
            <person name="Grigoriev I.V."/>
            <person name="Debets A.J.M."/>
        </authorList>
    </citation>
    <scope>NUCLEOTIDE SEQUENCE [LARGE SCALE GENOMIC DNA]</scope>
    <source>
        <strain evidence="3 4">F11</strain>
    </source>
</reference>
<feature type="transmembrane region" description="Helical" evidence="2">
    <location>
        <begin position="203"/>
        <end position="223"/>
    </location>
</feature>
<feature type="region of interest" description="Disordered" evidence="1">
    <location>
        <begin position="116"/>
        <end position="149"/>
    </location>
</feature>
<dbReference type="AlphaFoldDB" id="A0A3N2Q2G8"/>
<feature type="region of interest" description="Disordered" evidence="1">
    <location>
        <begin position="297"/>
        <end position="324"/>
    </location>
</feature>
<dbReference type="EMBL" id="ML119052">
    <property type="protein sequence ID" value="ROT40916.1"/>
    <property type="molecule type" value="Genomic_DNA"/>
</dbReference>
<proteinExistence type="predicted"/>
<evidence type="ECO:0000313" key="4">
    <source>
        <dbReference type="Proteomes" id="UP000272025"/>
    </source>
</evidence>
<keyword evidence="2" id="KW-0812">Transmembrane</keyword>
<feature type="region of interest" description="Disordered" evidence="1">
    <location>
        <begin position="1"/>
        <end position="52"/>
    </location>
</feature>
<sequence length="365" mass="40630">MQQSTRHPRLFSVGLPTPFTRRLARSNPADDADVESGGADESPKTPRFNLRRPNTYLPFSQFLRSRVHESSTDSATAPVYSATRPPRNHDAPNATVPGSGILPVPEPVAASSVGRVASLSSEEPPNSTHDRRRTRRRLVRAAEQGQGGATNHPKRFLFCLPRVASRRVQSMILQCFISGLFMTLLLSVYLALQFTGRIRTSEFTVLLVMTIIFSAIFFCYALFRLFTLVARPESRDGNRSRSRGGFVPAQPIRVVLARDHEDLEGQTDNPMTRVKPPPYGAWRQSVRIDPNRFFWQRNPDIQGGDTSQLSPENRNGYRPPSYASDDGVSYVVDARPRSMAPTAVMDIPLPVHQPEAGRTNGRPAP</sequence>
<evidence type="ECO:0000313" key="3">
    <source>
        <dbReference type="EMBL" id="ROT40916.1"/>
    </source>
</evidence>
<feature type="compositionally biased region" description="Polar residues" evidence="1">
    <location>
        <begin position="118"/>
        <end position="127"/>
    </location>
</feature>
<keyword evidence="4" id="KW-1185">Reference proteome</keyword>
<evidence type="ECO:0000256" key="2">
    <source>
        <dbReference type="SAM" id="Phobius"/>
    </source>
</evidence>
<name>A0A3N2Q2G8_SODAK</name>
<dbReference type="GeneID" id="39578166"/>
<feature type="region of interest" description="Disordered" evidence="1">
    <location>
        <begin position="343"/>
        <end position="365"/>
    </location>
</feature>
<feature type="compositionally biased region" description="Basic residues" evidence="1">
    <location>
        <begin position="130"/>
        <end position="139"/>
    </location>
</feature>
<dbReference type="RefSeq" id="XP_028468722.1">
    <property type="nucleotide sequence ID" value="XM_028609688.1"/>
</dbReference>
<protein>
    <submittedName>
        <fullName evidence="3">Uncharacterized protein</fullName>
    </submittedName>
</protein>
<evidence type="ECO:0000256" key="1">
    <source>
        <dbReference type="SAM" id="MobiDB-lite"/>
    </source>
</evidence>
<gene>
    <name evidence="3" type="ORF">SODALDRAFT_322176</name>
</gene>
<feature type="region of interest" description="Disordered" evidence="1">
    <location>
        <begin position="67"/>
        <end position="100"/>
    </location>
</feature>
<dbReference type="OrthoDB" id="5417811at2759"/>
<keyword evidence="2" id="KW-0472">Membrane</keyword>
<dbReference type="Proteomes" id="UP000272025">
    <property type="component" value="Unassembled WGS sequence"/>
</dbReference>
<feature type="compositionally biased region" description="Polar residues" evidence="1">
    <location>
        <begin position="304"/>
        <end position="313"/>
    </location>
</feature>